<dbReference type="InterPro" id="IPR011397">
    <property type="entry name" value="YhfC"/>
</dbReference>
<sequence>MISTSTIVGILLGALLGIAFPIILLVYYRRTQKISWKAIGVGALVWILFSQVLEKAMHVYFLQFNQTTVELLKTPFYYALYGGLAAGVFEEVGRWIGFRYWLKGKRAYNDGIAYGVGHGGVEAVLIMVSMVATNLVYMTMINAGTFESQLGGKVPADQLAQIKSGLLEHGFAYYLLGGFERIPAVLFHIALSLVVLYGVRSGRKVFLLYAILLHAALDFVVALLSKLEVNVFLLESITLLAGILSLVFLLKPAKRWFSQQESLPPNGNSMGSNL</sequence>
<protein>
    <submittedName>
        <fullName evidence="2">YhfC family intramembrane metalloprotease</fullName>
    </submittedName>
</protein>
<feature type="transmembrane region" description="Helical" evidence="1">
    <location>
        <begin position="6"/>
        <end position="27"/>
    </location>
</feature>
<comment type="caution">
    <text evidence="2">The sequence shown here is derived from an EMBL/GenBank/DDBJ whole genome shotgun (WGS) entry which is preliminary data.</text>
</comment>
<evidence type="ECO:0000256" key="1">
    <source>
        <dbReference type="SAM" id="Phobius"/>
    </source>
</evidence>
<feature type="transmembrane region" description="Helical" evidence="1">
    <location>
        <begin position="182"/>
        <end position="199"/>
    </location>
</feature>
<dbReference type="GO" id="GO:0008237">
    <property type="term" value="F:metallopeptidase activity"/>
    <property type="evidence" value="ECO:0007669"/>
    <property type="project" value="UniProtKB-KW"/>
</dbReference>
<name>A0ABS1J6E6_9BACL</name>
<feature type="transmembrane region" description="Helical" evidence="1">
    <location>
        <begin position="112"/>
        <end position="137"/>
    </location>
</feature>
<keyword evidence="2" id="KW-0645">Protease</keyword>
<dbReference type="PIRSF" id="PIRSF033101">
    <property type="entry name" value="UCP033101"/>
    <property type="match status" value="1"/>
</dbReference>
<organism evidence="2 3">
    <name type="scientific">Tumebacillus amylolyticus</name>
    <dbReference type="NCBI Taxonomy" id="2801339"/>
    <lineage>
        <taxon>Bacteria</taxon>
        <taxon>Bacillati</taxon>
        <taxon>Bacillota</taxon>
        <taxon>Bacilli</taxon>
        <taxon>Bacillales</taxon>
        <taxon>Alicyclobacillaceae</taxon>
        <taxon>Tumebacillus</taxon>
    </lineage>
</organism>
<evidence type="ECO:0000313" key="2">
    <source>
        <dbReference type="EMBL" id="MBL0385792.1"/>
    </source>
</evidence>
<keyword evidence="1" id="KW-0812">Transmembrane</keyword>
<keyword evidence="3" id="KW-1185">Reference proteome</keyword>
<dbReference type="RefSeq" id="WP_201631294.1">
    <property type="nucleotide sequence ID" value="NZ_JAEQNB010000001.1"/>
</dbReference>
<feature type="transmembrane region" description="Helical" evidence="1">
    <location>
        <begin position="231"/>
        <end position="250"/>
    </location>
</feature>
<feature type="transmembrane region" description="Helical" evidence="1">
    <location>
        <begin position="206"/>
        <end position="225"/>
    </location>
</feature>
<keyword evidence="2" id="KW-0482">Metalloprotease</keyword>
<gene>
    <name evidence="2" type="ORF">JJB07_03940</name>
</gene>
<dbReference type="EMBL" id="JAEQNB010000001">
    <property type="protein sequence ID" value="MBL0385792.1"/>
    <property type="molecule type" value="Genomic_DNA"/>
</dbReference>
<keyword evidence="2" id="KW-0378">Hydrolase</keyword>
<reference evidence="2 3" key="1">
    <citation type="submission" date="2021-01" db="EMBL/GenBank/DDBJ databases">
        <title>Tumebacillus sp. strain ITR2 16S ribosomal RNA gene Genome sequencing and assembly.</title>
        <authorList>
            <person name="Kang M."/>
        </authorList>
    </citation>
    <scope>NUCLEOTIDE SEQUENCE [LARGE SCALE GENOMIC DNA]</scope>
    <source>
        <strain evidence="2 3">ITR2</strain>
    </source>
</reference>
<keyword evidence="1" id="KW-1133">Transmembrane helix</keyword>
<proteinExistence type="predicted"/>
<evidence type="ECO:0000313" key="3">
    <source>
        <dbReference type="Proteomes" id="UP000602284"/>
    </source>
</evidence>
<feature type="transmembrane region" description="Helical" evidence="1">
    <location>
        <begin position="75"/>
        <end position="92"/>
    </location>
</feature>
<dbReference type="Pfam" id="PF10086">
    <property type="entry name" value="YhfC"/>
    <property type="match status" value="1"/>
</dbReference>
<keyword evidence="1" id="KW-0472">Membrane</keyword>
<feature type="transmembrane region" description="Helical" evidence="1">
    <location>
        <begin position="34"/>
        <end position="53"/>
    </location>
</feature>
<dbReference type="Proteomes" id="UP000602284">
    <property type="component" value="Unassembled WGS sequence"/>
</dbReference>
<accession>A0ABS1J6E6</accession>